<dbReference type="SUPFAM" id="SSF50978">
    <property type="entry name" value="WD40 repeat-like"/>
    <property type="match status" value="1"/>
</dbReference>
<dbReference type="SMART" id="SM00320">
    <property type="entry name" value="WD40"/>
    <property type="match status" value="4"/>
</dbReference>
<dbReference type="PANTHER" id="PTHR19848:SF8">
    <property type="entry name" value="F-BOX AND WD REPEAT DOMAIN CONTAINING 7"/>
    <property type="match status" value="1"/>
</dbReference>
<dbReference type="EMBL" id="LR877148">
    <property type="protein sequence ID" value="CAD2215121.1"/>
    <property type="molecule type" value="Genomic_DNA"/>
</dbReference>
<dbReference type="InterPro" id="IPR036322">
    <property type="entry name" value="WD40_repeat_dom_sf"/>
</dbReference>
<dbReference type="Proteomes" id="UP000515908">
    <property type="component" value="Chromosome 04"/>
</dbReference>
<dbReference type="InterPro" id="IPR001680">
    <property type="entry name" value="WD40_rpt"/>
</dbReference>
<keyword evidence="2" id="KW-0677">Repeat</keyword>
<organism evidence="4 5">
    <name type="scientific">Angomonas deanei</name>
    <dbReference type="NCBI Taxonomy" id="59799"/>
    <lineage>
        <taxon>Eukaryota</taxon>
        <taxon>Discoba</taxon>
        <taxon>Euglenozoa</taxon>
        <taxon>Kinetoplastea</taxon>
        <taxon>Metakinetoplastina</taxon>
        <taxon>Trypanosomatida</taxon>
        <taxon>Trypanosomatidae</taxon>
        <taxon>Strigomonadinae</taxon>
        <taxon>Angomonas</taxon>
    </lineage>
</organism>
<evidence type="ECO:0000256" key="3">
    <source>
        <dbReference type="PROSITE-ProRule" id="PRU00221"/>
    </source>
</evidence>
<evidence type="ECO:0000256" key="1">
    <source>
        <dbReference type="ARBA" id="ARBA00022574"/>
    </source>
</evidence>
<evidence type="ECO:0000313" key="5">
    <source>
        <dbReference type="Proteomes" id="UP000515908"/>
    </source>
</evidence>
<protein>
    <submittedName>
        <fullName evidence="4">WD domain, G-beta repeat, putative</fullName>
    </submittedName>
</protein>
<name>A0A7G2C7W3_9TRYP</name>
<keyword evidence="1 3" id="KW-0853">WD repeat</keyword>
<reference evidence="4 5" key="1">
    <citation type="submission" date="2020-08" db="EMBL/GenBank/DDBJ databases">
        <authorList>
            <person name="Newling K."/>
            <person name="Davey J."/>
            <person name="Forrester S."/>
        </authorList>
    </citation>
    <scope>NUCLEOTIDE SEQUENCE [LARGE SCALE GENOMIC DNA]</scope>
    <source>
        <strain evidence="5">Crithidia deanei Carvalho (ATCC PRA-265)</strain>
    </source>
</reference>
<proteinExistence type="predicted"/>
<sequence>MGCQAKRIKCVDVSATGNLMAVAHRDDCSVHIYSTTSGAEVVSLRGHGDSLLAVKFSPNPKFIATASRDSLLVIWDRTVGLEYQFVEHPGIVTAISFSFDGKHIYSGCQDDTLRKITSPKANLVVENDDFEAPEDAELSIIVSIATQHTRDRYVLFSRSCNKCAYLADAETLNVAATLKGHNSLVLNTGFNADDTCFFTACDSKIILWNYSLAQLFCFDSRTVSPDPSIKMCWTTVAFGPMMKESLLYAFASSGQLLVYDIRTFKPIMDLYFRSDIRTVSQSSYQGKSVCGDDLGNVYVIKTM</sequence>
<dbReference type="VEuPathDB" id="TriTrypDB:ADEAN_000257400"/>
<dbReference type="InterPro" id="IPR015943">
    <property type="entry name" value="WD40/YVTN_repeat-like_dom_sf"/>
</dbReference>
<evidence type="ECO:0000313" key="4">
    <source>
        <dbReference type="EMBL" id="CAD2215121.1"/>
    </source>
</evidence>
<dbReference type="PROSITE" id="PS50294">
    <property type="entry name" value="WD_REPEATS_REGION"/>
    <property type="match status" value="1"/>
</dbReference>
<dbReference type="PROSITE" id="PS50082">
    <property type="entry name" value="WD_REPEATS_2"/>
    <property type="match status" value="1"/>
</dbReference>
<gene>
    <name evidence="4" type="ORF">ADEAN_000257400</name>
</gene>
<evidence type="ECO:0000256" key="2">
    <source>
        <dbReference type="ARBA" id="ARBA00022737"/>
    </source>
</evidence>
<dbReference type="AlphaFoldDB" id="A0A7G2C7W3"/>
<dbReference type="Pfam" id="PF00400">
    <property type="entry name" value="WD40"/>
    <property type="match status" value="3"/>
</dbReference>
<keyword evidence="5" id="KW-1185">Reference proteome</keyword>
<dbReference type="Gene3D" id="2.130.10.10">
    <property type="entry name" value="YVTN repeat-like/Quinoprotein amine dehydrogenase"/>
    <property type="match status" value="2"/>
</dbReference>
<dbReference type="PANTHER" id="PTHR19848">
    <property type="entry name" value="WD40 REPEAT PROTEIN"/>
    <property type="match status" value="1"/>
</dbReference>
<accession>A0A7G2C7W3</accession>
<feature type="repeat" description="WD" evidence="3">
    <location>
        <begin position="44"/>
        <end position="76"/>
    </location>
</feature>